<sequence>MGSYQSTAHQSRATRWCSRSSPEPDAWRLAHQSSKDHKSWRLLESFIPQKAMATVSATSPKWLAIMEIFAENLPSLMRNGLYWTEANLDPDGGYIAKPRDNKLLLYMNWASHSFTHARVYFLSEQTSASGADGNWVARLIVFAHDVRTLGDFKLDQLSRDTMFQAWGVNPDGHGVYSFSRARPQSNFNTIVVDGPLKGFWPAPVGEEVRDGQEDLKGEGSSVNDDGVDEDWEQPDKEEQNL</sequence>
<feature type="region of interest" description="Disordered" evidence="1">
    <location>
        <begin position="202"/>
        <end position="241"/>
    </location>
</feature>
<comment type="caution">
    <text evidence="2">The sequence shown here is derived from an EMBL/GenBank/DDBJ whole genome shotgun (WGS) entry which is preliminary data.</text>
</comment>
<feature type="region of interest" description="Disordered" evidence="1">
    <location>
        <begin position="1"/>
        <end position="22"/>
    </location>
</feature>
<protein>
    <submittedName>
        <fullName evidence="2">Uncharacterized protein</fullName>
    </submittedName>
</protein>
<feature type="compositionally biased region" description="Basic and acidic residues" evidence="1">
    <location>
        <begin position="206"/>
        <end position="217"/>
    </location>
</feature>
<accession>A0A8K0SYW1</accession>
<dbReference type="EMBL" id="JAGPNK010000004">
    <property type="protein sequence ID" value="KAH7322611.1"/>
    <property type="molecule type" value="Genomic_DNA"/>
</dbReference>
<proteinExistence type="predicted"/>
<dbReference type="Proteomes" id="UP000813444">
    <property type="component" value="Unassembled WGS sequence"/>
</dbReference>
<reference evidence="2" key="1">
    <citation type="journal article" date="2021" name="Nat. Commun.">
        <title>Genetic determinants of endophytism in the Arabidopsis root mycobiome.</title>
        <authorList>
            <person name="Mesny F."/>
            <person name="Miyauchi S."/>
            <person name="Thiergart T."/>
            <person name="Pickel B."/>
            <person name="Atanasova L."/>
            <person name="Karlsson M."/>
            <person name="Huettel B."/>
            <person name="Barry K.W."/>
            <person name="Haridas S."/>
            <person name="Chen C."/>
            <person name="Bauer D."/>
            <person name="Andreopoulos W."/>
            <person name="Pangilinan J."/>
            <person name="LaButti K."/>
            <person name="Riley R."/>
            <person name="Lipzen A."/>
            <person name="Clum A."/>
            <person name="Drula E."/>
            <person name="Henrissat B."/>
            <person name="Kohler A."/>
            <person name="Grigoriev I.V."/>
            <person name="Martin F.M."/>
            <person name="Hacquard S."/>
        </authorList>
    </citation>
    <scope>NUCLEOTIDE SEQUENCE</scope>
    <source>
        <strain evidence="2">MPI-CAGE-CH-0235</strain>
    </source>
</reference>
<evidence type="ECO:0000313" key="2">
    <source>
        <dbReference type="EMBL" id="KAH7322611.1"/>
    </source>
</evidence>
<feature type="compositionally biased region" description="Polar residues" evidence="1">
    <location>
        <begin position="1"/>
        <end position="21"/>
    </location>
</feature>
<organism evidence="2 3">
    <name type="scientific">Stachybotrys elegans</name>
    <dbReference type="NCBI Taxonomy" id="80388"/>
    <lineage>
        <taxon>Eukaryota</taxon>
        <taxon>Fungi</taxon>
        <taxon>Dikarya</taxon>
        <taxon>Ascomycota</taxon>
        <taxon>Pezizomycotina</taxon>
        <taxon>Sordariomycetes</taxon>
        <taxon>Hypocreomycetidae</taxon>
        <taxon>Hypocreales</taxon>
        <taxon>Stachybotryaceae</taxon>
        <taxon>Stachybotrys</taxon>
    </lineage>
</organism>
<dbReference type="OrthoDB" id="4589291at2759"/>
<evidence type="ECO:0000256" key="1">
    <source>
        <dbReference type="SAM" id="MobiDB-lite"/>
    </source>
</evidence>
<keyword evidence="3" id="KW-1185">Reference proteome</keyword>
<evidence type="ECO:0000313" key="3">
    <source>
        <dbReference type="Proteomes" id="UP000813444"/>
    </source>
</evidence>
<gene>
    <name evidence="2" type="ORF">B0I35DRAFT_184942</name>
</gene>
<name>A0A8K0SYW1_9HYPO</name>
<dbReference type="AlphaFoldDB" id="A0A8K0SYW1"/>